<feature type="compositionally biased region" description="Polar residues" evidence="1">
    <location>
        <begin position="825"/>
        <end position="836"/>
    </location>
</feature>
<evidence type="ECO:0000259" key="3">
    <source>
        <dbReference type="Pfam" id="PF06011"/>
    </source>
</evidence>
<dbReference type="AlphaFoldDB" id="A0AAN9UGY2"/>
<feature type="region of interest" description="Disordered" evidence="1">
    <location>
        <begin position="598"/>
        <end position="729"/>
    </location>
</feature>
<keyword evidence="5" id="KW-1185">Reference proteome</keyword>
<dbReference type="InterPro" id="IPR010308">
    <property type="entry name" value="TRP_C"/>
</dbReference>
<dbReference type="Proteomes" id="UP001320420">
    <property type="component" value="Unassembled WGS sequence"/>
</dbReference>
<proteinExistence type="predicted"/>
<dbReference type="GO" id="GO:0055085">
    <property type="term" value="P:transmembrane transport"/>
    <property type="evidence" value="ECO:0007669"/>
    <property type="project" value="TreeGrafter"/>
</dbReference>
<dbReference type="PANTHER" id="PTHR31145">
    <property type="entry name" value="INTEGRAL MEMBRANE PROTEIN (AFU_ORTHOLOGUE AFUA_7G01610)"/>
    <property type="match status" value="1"/>
</dbReference>
<protein>
    <recommendedName>
        <fullName evidence="3">TRP C-terminal domain-containing protein</fullName>
    </recommendedName>
</protein>
<evidence type="ECO:0000313" key="4">
    <source>
        <dbReference type="EMBL" id="KAK7746562.1"/>
    </source>
</evidence>
<dbReference type="InterPro" id="IPR040241">
    <property type="entry name" value="TRP_Flc/Pkd2-like"/>
</dbReference>
<evidence type="ECO:0000313" key="5">
    <source>
        <dbReference type="Proteomes" id="UP001320420"/>
    </source>
</evidence>
<feature type="compositionally biased region" description="Low complexity" evidence="1">
    <location>
        <begin position="698"/>
        <end position="721"/>
    </location>
</feature>
<feature type="transmembrane region" description="Helical" evidence="2">
    <location>
        <begin position="430"/>
        <end position="450"/>
    </location>
</feature>
<feature type="transmembrane region" description="Helical" evidence="2">
    <location>
        <begin position="371"/>
        <end position="394"/>
    </location>
</feature>
<feature type="transmembrane region" description="Helical" evidence="2">
    <location>
        <begin position="159"/>
        <end position="178"/>
    </location>
</feature>
<keyword evidence="2" id="KW-1133">Transmembrane helix</keyword>
<dbReference type="Pfam" id="PF06011">
    <property type="entry name" value="TRP"/>
    <property type="match status" value="1"/>
</dbReference>
<feature type="transmembrane region" description="Helical" evidence="2">
    <location>
        <begin position="456"/>
        <end position="479"/>
    </location>
</feature>
<organism evidence="4 5">
    <name type="scientific">Diatrype stigma</name>
    <dbReference type="NCBI Taxonomy" id="117547"/>
    <lineage>
        <taxon>Eukaryota</taxon>
        <taxon>Fungi</taxon>
        <taxon>Dikarya</taxon>
        <taxon>Ascomycota</taxon>
        <taxon>Pezizomycotina</taxon>
        <taxon>Sordariomycetes</taxon>
        <taxon>Xylariomycetidae</taxon>
        <taxon>Xylariales</taxon>
        <taxon>Diatrypaceae</taxon>
        <taxon>Diatrype</taxon>
    </lineage>
</organism>
<keyword evidence="2" id="KW-0472">Membrane</keyword>
<feature type="domain" description="TRP C-terminal" evidence="3">
    <location>
        <begin position="301"/>
        <end position="539"/>
    </location>
</feature>
<feature type="compositionally biased region" description="Low complexity" evidence="1">
    <location>
        <begin position="813"/>
        <end position="824"/>
    </location>
</feature>
<reference evidence="4 5" key="1">
    <citation type="submission" date="2024-02" db="EMBL/GenBank/DDBJ databases">
        <title>De novo assembly and annotation of 12 fungi associated with fruit tree decline syndrome in Ontario, Canada.</title>
        <authorList>
            <person name="Sulman M."/>
            <person name="Ellouze W."/>
            <person name="Ilyukhin E."/>
        </authorList>
    </citation>
    <scope>NUCLEOTIDE SEQUENCE [LARGE SCALE GENOMIC DNA]</scope>
    <source>
        <strain evidence="4 5">M11/M66-122</strain>
    </source>
</reference>
<feature type="transmembrane region" description="Helical" evidence="2">
    <location>
        <begin position="344"/>
        <end position="365"/>
    </location>
</feature>
<name>A0AAN9UGY2_9PEZI</name>
<dbReference type="GO" id="GO:0016020">
    <property type="term" value="C:membrane"/>
    <property type="evidence" value="ECO:0007669"/>
    <property type="project" value="TreeGrafter"/>
</dbReference>
<comment type="caution">
    <text evidence="4">The sequence shown here is derived from an EMBL/GenBank/DDBJ whole genome shotgun (WGS) entry which is preliminary data.</text>
</comment>
<feature type="transmembrane region" description="Helical" evidence="2">
    <location>
        <begin position="486"/>
        <end position="505"/>
    </location>
</feature>
<feature type="compositionally biased region" description="Low complexity" evidence="1">
    <location>
        <begin position="640"/>
        <end position="680"/>
    </location>
</feature>
<evidence type="ECO:0000256" key="1">
    <source>
        <dbReference type="SAM" id="MobiDB-lite"/>
    </source>
</evidence>
<feature type="transmembrane region" description="Helical" evidence="2">
    <location>
        <begin position="511"/>
        <end position="537"/>
    </location>
</feature>
<feature type="transmembrane region" description="Helical" evidence="2">
    <location>
        <begin position="299"/>
        <end position="323"/>
    </location>
</feature>
<dbReference type="PANTHER" id="PTHR31145:SF8">
    <property type="entry name" value="INTEGRAL MEMBRANE PROTEIN (AFU_ORTHOLOGUE AFUA_2G17475)"/>
    <property type="match status" value="1"/>
</dbReference>
<evidence type="ECO:0000256" key="2">
    <source>
        <dbReference type="SAM" id="Phobius"/>
    </source>
</evidence>
<keyword evidence="2" id="KW-0812">Transmembrane</keyword>
<accession>A0AAN9UGY2</accession>
<feature type="region of interest" description="Disordered" evidence="1">
    <location>
        <begin position="743"/>
        <end position="771"/>
    </location>
</feature>
<feature type="compositionally biased region" description="Polar residues" evidence="1">
    <location>
        <begin position="615"/>
        <end position="638"/>
    </location>
</feature>
<sequence>MSSGLDDDALAPQSLSGKVEHVNGTHDRLSLEVSRWIDEAQCARVIRSSGDGYGYGNGNGLGKTSPVAATLDIQMLGRGRSSHRLDAAGAVVCRSLQWHMGMSSLELTFVEDIDRLHPLSTFGVTLLLDDDYGIFQRESCVRANITPDIDFSSRMTLTFGPLCIFLFVLVAGVIRSVYSGSSGSSGSGSASALAARYASSGEEEASRPRSILPDVGDCLHYLQFVFLTGSLSLAYPGFYQPAVSHLDGYSLFSRGLIRPDWQYEGTSDGIYVVNGTYGGTFGLELMTQVVGAPLTWGTWMNMVVSIGIIALAAAIILEAYRFMKRTSSSRIHSPWTGLQHTSNHVFRGVLSYFMLPLVALSTYQLDNAGILPAYHTTLAALFIAVILIAFAWLLRQIPTRSLGILIFDNSNRYRQMSPVGTTTTTQEKSFVLVLFLLSFIRGVTIGGLQISAVAQLVALILCEIVLLASIMAFQAYSILSIGTTSAVARLCSLFLMLAFIPGLGSDTAKAVIGYAILAIHATMLAFGFLIPIVYSLVKLSAARRRPRLPNVSPFTQLDGACNWTDELNNQAYGLRQLRRRRNSRNNLSEFYNVSPLETGVPKETLGGRQRPARTARTTSGPDNPSTTPYHHGQQSTAPNRYYRPPRISRSSASVLSSQRQGSTPPESPSTDTFSSSSPTSTRRDPAVNLSASHQYQNTARASSSTEATTNSGTSSTRSSGGDMPLGPRWGDYSFREADLFYNASPPPSSKVIVPKTRPSAPLKQESTPSLRLWTKITGSQPNSHKEKSFQVVRPGLDRQTLQALHGPSPHPLSPSSSGHLSPSPNQGTSPGGASTSEPAPENPKPAENQPPAS</sequence>
<feature type="region of interest" description="Disordered" evidence="1">
    <location>
        <begin position="800"/>
        <end position="853"/>
    </location>
</feature>
<dbReference type="EMBL" id="JAKJXP020000097">
    <property type="protein sequence ID" value="KAK7746562.1"/>
    <property type="molecule type" value="Genomic_DNA"/>
</dbReference>
<gene>
    <name evidence="4" type="ORF">SLS62_009359</name>
</gene>